<dbReference type="Pfam" id="PF00005">
    <property type="entry name" value="ABC_tran"/>
    <property type="match status" value="2"/>
</dbReference>
<dbReference type="GO" id="GO:0016887">
    <property type="term" value="F:ATP hydrolysis activity"/>
    <property type="evidence" value="ECO:0007669"/>
    <property type="project" value="InterPro"/>
</dbReference>
<dbReference type="InterPro" id="IPR003593">
    <property type="entry name" value="AAA+_ATPase"/>
</dbReference>
<evidence type="ECO:0000256" key="1">
    <source>
        <dbReference type="ARBA" id="ARBA00022737"/>
    </source>
</evidence>
<feature type="compositionally biased region" description="Low complexity" evidence="6">
    <location>
        <begin position="566"/>
        <end position="580"/>
    </location>
</feature>
<feature type="domain" description="ABC transporter" evidence="7">
    <location>
        <begin position="325"/>
        <end position="539"/>
    </location>
</feature>
<evidence type="ECO:0000256" key="6">
    <source>
        <dbReference type="SAM" id="MobiDB-lite"/>
    </source>
</evidence>
<feature type="compositionally biased region" description="Basic and acidic residues" evidence="6">
    <location>
        <begin position="584"/>
        <end position="598"/>
    </location>
</feature>
<dbReference type="EMBL" id="CP012159">
    <property type="protein sequence ID" value="AKT37662.1"/>
    <property type="molecule type" value="Genomic_DNA"/>
</dbReference>
<reference evidence="8 9" key="1">
    <citation type="submission" date="2015-07" db="EMBL/GenBank/DDBJ databases">
        <title>Genome analysis of myxobacterium Chondromyces crocatus Cm c5 reveals a high potential for natural compound synthesis and the genetic basis for the loss of fruiting body formation.</title>
        <authorList>
            <person name="Zaburannyi N."/>
            <person name="Bunk B."/>
            <person name="Maier J."/>
            <person name="Overmann J."/>
            <person name="Mueller R."/>
        </authorList>
    </citation>
    <scope>NUCLEOTIDE SEQUENCE [LARGE SCALE GENOMIC DNA]</scope>
    <source>
        <strain evidence="8 9">Cm c5</strain>
    </source>
</reference>
<protein>
    <submittedName>
        <fullName evidence="8">Multidrug ABC transporter ATP-binding protein</fullName>
    </submittedName>
</protein>
<dbReference type="OrthoDB" id="9801441at2"/>
<dbReference type="Pfam" id="PF12848">
    <property type="entry name" value="ABC_tran_Xtn"/>
    <property type="match status" value="1"/>
</dbReference>
<keyword evidence="3 8" id="KW-0067">ATP-binding</keyword>
<dbReference type="PATRIC" id="fig|52.7.peg.1937"/>
<evidence type="ECO:0000256" key="4">
    <source>
        <dbReference type="ARBA" id="ARBA00049360"/>
    </source>
</evidence>
<dbReference type="RefSeq" id="WP_050429997.1">
    <property type="nucleotide sequence ID" value="NZ_CP012159.1"/>
</dbReference>
<dbReference type="AlphaFoldDB" id="A0A0K1EAG6"/>
<gene>
    <name evidence="8" type="ORF">CMC5_018040</name>
</gene>
<dbReference type="GO" id="GO:0003676">
    <property type="term" value="F:nucleic acid binding"/>
    <property type="evidence" value="ECO:0007669"/>
    <property type="project" value="UniProtKB-ARBA"/>
</dbReference>
<dbReference type="InterPro" id="IPR032781">
    <property type="entry name" value="ABC_tran_Xtn"/>
</dbReference>
<dbReference type="KEGG" id="ccro:CMC5_018040"/>
<proteinExistence type="inferred from homology"/>
<keyword evidence="2" id="KW-0547">Nucleotide-binding</keyword>
<dbReference type="InterPro" id="IPR017871">
    <property type="entry name" value="ABC_transporter-like_CS"/>
</dbReference>
<feature type="domain" description="ABC transporter" evidence="7">
    <location>
        <begin position="4"/>
        <end position="255"/>
    </location>
</feature>
<dbReference type="FunFam" id="3.40.50.300:FF:000011">
    <property type="entry name" value="Putative ABC transporter ATP-binding component"/>
    <property type="match status" value="1"/>
</dbReference>
<dbReference type="CDD" id="cd03221">
    <property type="entry name" value="ABCF_EF-3"/>
    <property type="match status" value="1"/>
</dbReference>
<sequence>MTVLQVADLGFGYGARRLFQGITFSLEQGQRAALVAPNGAGKSTLMRLVGREMPPDEGSVVLRKGVRVAFFRQSHELTAEGTVMEAFLSGFADALALRHALTEAQHAAASGSEADLARLSDLTDRYHLSGGDDLERRVEIIAGHLGFGPKDMDRPVGSLSGGERGRLQLGVVLALEPDLLLLDEPTNHLDIETIAWLERHLVAMNSAMLIVSHDRAFMDAVCPHTMELGTKSFRTYPLKYSDYAVAREEDLARERELVERQQDMISKTEDFIRRNIAGQKTKQAQSRRKMLEKLDVLDRPEDVWALAEKVSFRFAPAARTGDIVLDVRDVAASRGGRQLFSGVEMLLRRGDRLGLVGPNGTGKTTLLKILAGQGGPEDQGEVRRGTNLNEGYFDQHLGSLDPGKSAVEEIRSVRPDMNVDVARQYLARFRFYGDDALRRVQGFSGGERSRLALGKLLLEPRNLLFLDEPTNHLDIPAAEILEEALVGFEGTVVLVSHDRRFLERVTTRIMAVRDGQVDLYPGGYKDWIEALDRRAAAEAEAEQQEREEKEAARRGPESKSGRAVRRSSSTRPSPAAAQPAPDDPAARKRAFEADKAAARSLERKRKRVKELETQIATGEADLAVLREELKQDPGGDWAKLAKKASEEQALSRRVDAAMTEWMALSEELGTSGGAG</sequence>
<evidence type="ECO:0000256" key="3">
    <source>
        <dbReference type="ARBA" id="ARBA00022840"/>
    </source>
</evidence>
<keyword evidence="1" id="KW-0677">Repeat</keyword>
<dbReference type="PROSITE" id="PS50893">
    <property type="entry name" value="ABC_TRANSPORTER_2"/>
    <property type="match status" value="2"/>
</dbReference>
<dbReference type="Proteomes" id="UP000067626">
    <property type="component" value="Chromosome"/>
</dbReference>
<organism evidence="8 9">
    <name type="scientific">Chondromyces crocatus</name>
    <dbReference type="NCBI Taxonomy" id="52"/>
    <lineage>
        <taxon>Bacteria</taxon>
        <taxon>Pseudomonadati</taxon>
        <taxon>Myxococcota</taxon>
        <taxon>Polyangia</taxon>
        <taxon>Polyangiales</taxon>
        <taxon>Polyangiaceae</taxon>
        <taxon>Chondromyces</taxon>
    </lineage>
</organism>
<feature type="region of interest" description="Disordered" evidence="6">
    <location>
        <begin position="538"/>
        <end position="598"/>
    </location>
</feature>
<dbReference type="FunFam" id="3.40.50.300:FF:000309">
    <property type="entry name" value="ABC transporter ATP-binding protein"/>
    <property type="match status" value="1"/>
</dbReference>
<evidence type="ECO:0000259" key="7">
    <source>
        <dbReference type="PROSITE" id="PS50893"/>
    </source>
</evidence>
<comment type="catalytic activity">
    <reaction evidence="4">
        <text>ATP + H2O = ADP + phosphate + H(+)</text>
        <dbReference type="Rhea" id="RHEA:13065"/>
        <dbReference type="ChEBI" id="CHEBI:15377"/>
        <dbReference type="ChEBI" id="CHEBI:15378"/>
        <dbReference type="ChEBI" id="CHEBI:30616"/>
        <dbReference type="ChEBI" id="CHEBI:43474"/>
        <dbReference type="ChEBI" id="CHEBI:456216"/>
    </reaction>
</comment>
<evidence type="ECO:0000313" key="9">
    <source>
        <dbReference type="Proteomes" id="UP000067626"/>
    </source>
</evidence>
<dbReference type="InterPro" id="IPR003439">
    <property type="entry name" value="ABC_transporter-like_ATP-bd"/>
</dbReference>
<comment type="similarity">
    <text evidence="5">Belongs to the ABC transporter superfamily. ABCF family. Uup subfamily.</text>
</comment>
<dbReference type="SUPFAM" id="SSF52540">
    <property type="entry name" value="P-loop containing nucleoside triphosphate hydrolases"/>
    <property type="match status" value="2"/>
</dbReference>
<keyword evidence="9" id="KW-1185">Reference proteome</keyword>
<dbReference type="GO" id="GO:0005524">
    <property type="term" value="F:ATP binding"/>
    <property type="evidence" value="ECO:0007669"/>
    <property type="project" value="UniProtKB-KW"/>
</dbReference>
<feature type="compositionally biased region" description="Basic and acidic residues" evidence="6">
    <location>
        <begin position="538"/>
        <end position="560"/>
    </location>
</feature>
<dbReference type="InterPro" id="IPR050611">
    <property type="entry name" value="ABCF"/>
</dbReference>
<evidence type="ECO:0000313" key="8">
    <source>
        <dbReference type="EMBL" id="AKT37662.1"/>
    </source>
</evidence>
<dbReference type="Gene3D" id="3.40.50.300">
    <property type="entry name" value="P-loop containing nucleotide triphosphate hydrolases"/>
    <property type="match status" value="2"/>
</dbReference>
<evidence type="ECO:0000256" key="2">
    <source>
        <dbReference type="ARBA" id="ARBA00022741"/>
    </source>
</evidence>
<name>A0A0K1EAG6_CHOCO</name>
<dbReference type="SMART" id="SM00382">
    <property type="entry name" value="AAA"/>
    <property type="match status" value="2"/>
</dbReference>
<dbReference type="STRING" id="52.CMC5_018040"/>
<dbReference type="PANTHER" id="PTHR19211:SF14">
    <property type="entry name" value="ATP-BINDING CASSETTE SUB-FAMILY F MEMBER 1"/>
    <property type="match status" value="1"/>
</dbReference>
<dbReference type="PANTHER" id="PTHR19211">
    <property type="entry name" value="ATP-BINDING TRANSPORT PROTEIN-RELATED"/>
    <property type="match status" value="1"/>
</dbReference>
<accession>A0A0K1EAG6</accession>
<evidence type="ECO:0000256" key="5">
    <source>
        <dbReference type="ARBA" id="ARBA00061478"/>
    </source>
</evidence>
<dbReference type="InterPro" id="IPR027417">
    <property type="entry name" value="P-loop_NTPase"/>
</dbReference>
<dbReference type="PROSITE" id="PS00211">
    <property type="entry name" value="ABC_TRANSPORTER_1"/>
    <property type="match status" value="1"/>
</dbReference>